<feature type="signal peptide" evidence="1">
    <location>
        <begin position="1"/>
        <end position="21"/>
    </location>
</feature>
<sequence length="461" mass="48213">MKSLRWTAVAGIALTGILATACGVPGAGGTTVASDLAGGPVTQRVTAEDVKAMGDTKLRVLADAGEENTLKALVPLYEKKYPNVKVEVATKGFDDLMKTVVNSMSGSDAPDLAQGNQGYGTDGPLVKAGLIRPLDDVMRTYGWENTFTEGALKQYRWSPDGSIFGSGSLYGISPATEYVGVFYNTDKLAKLGIAPPQTYAEFTAALDRVKAAGEQPIMLGNAEKYPASQVIGLVQGQNVPSRDVRSWISGVPGTTVADPGTVDAARTVQDWAAQGYFGPGYNGISSDDAVAKFGAGEGAFLVAGSWNAPSLQENMNGKVGFTLPARADGTRATVGSLGLGWHIGAKTKKLPAAVAFLDLLMSDEFAQTIADVGRTPVTGAGKVKAGSPVVEQVNTIGLKLLVDDGQNFYLDWASTTMYDTIGAKTQDLLAKHTSPSGFAKALQDDREAFAAKQRADRKAAS</sequence>
<dbReference type="PANTHER" id="PTHR43649:SF14">
    <property type="entry name" value="BLR3389 PROTEIN"/>
    <property type="match status" value="1"/>
</dbReference>
<evidence type="ECO:0000313" key="3">
    <source>
        <dbReference type="Proteomes" id="UP000286931"/>
    </source>
</evidence>
<dbReference type="Gene3D" id="3.40.190.10">
    <property type="entry name" value="Periplasmic binding protein-like II"/>
    <property type="match status" value="2"/>
</dbReference>
<dbReference type="AlphaFoldDB" id="A0A401YEG5"/>
<dbReference type="PROSITE" id="PS51257">
    <property type="entry name" value="PROKAR_LIPOPROTEIN"/>
    <property type="match status" value="1"/>
</dbReference>
<dbReference type="EMBL" id="BIFH01000013">
    <property type="protein sequence ID" value="GCD92989.1"/>
    <property type="molecule type" value="Genomic_DNA"/>
</dbReference>
<dbReference type="Pfam" id="PF13416">
    <property type="entry name" value="SBP_bac_8"/>
    <property type="match status" value="1"/>
</dbReference>
<feature type="chain" id="PRO_5039323998" evidence="1">
    <location>
        <begin position="22"/>
        <end position="461"/>
    </location>
</feature>
<organism evidence="2 3">
    <name type="scientific">Embleya hyalina</name>
    <dbReference type="NCBI Taxonomy" id="516124"/>
    <lineage>
        <taxon>Bacteria</taxon>
        <taxon>Bacillati</taxon>
        <taxon>Actinomycetota</taxon>
        <taxon>Actinomycetes</taxon>
        <taxon>Kitasatosporales</taxon>
        <taxon>Streptomycetaceae</taxon>
        <taxon>Embleya</taxon>
    </lineage>
</organism>
<keyword evidence="1" id="KW-0732">Signal</keyword>
<dbReference type="OrthoDB" id="2509690at2"/>
<dbReference type="RefSeq" id="WP_126635283.1">
    <property type="nucleotide sequence ID" value="NZ_BIFH01000013.1"/>
</dbReference>
<accession>A0A401YEG5</accession>
<reference evidence="2 3" key="1">
    <citation type="submission" date="2018-12" db="EMBL/GenBank/DDBJ databases">
        <title>Draft genome sequence of Embleya hyalina NBRC 13850T.</title>
        <authorList>
            <person name="Komaki H."/>
            <person name="Hosoyama A."/>
            <person name="Kimura A."/>
            <person name="Ichikawa N."/>
            <person name="Tamura T."/>
        </authorList>
    </citation>
    <scope>NUCLEOTIDE SEQUENCE [LARGE SCALE GENOMIC DNA]</scope>
    <source>
        <strain evidence="2 3">NBRC 13850</strain>
    </source>
</reference>
<name>A0A401YEG5_9ACTN</name>
<evidence type="ECO:0000313" key="2">
    <source>
        <dbReference type="EMBL" id="GCD92989.1"/>
    </source>
</evidence>
<keyword evidence="3" id="KW-1185">Reference proteome</keyword>
<proteinExistence type="predicted"/>
<comment type="caution">
    <text evidence="2">The sequence shown here is derived from an EMBL/GenBank/DDBJ whole genome shotgun (WGS) entry which is preliminary data.</text>
</comment>
<gene>
    <name evidence="2" type="ORF">EHYA_00632</name>
</gene>
<evidence type="ECO:0000256" key="1">
    <source>
        <dbReference type="SAM" id="SignalP"/>
    </source>
</evidence>
<dbReference type="InterPro" id="IPR050490">
    <property type="entry name" value="Bact_solute-bd_prot1"/>
</dbReference>
<dbReference type="SUPFAM" id="SSF53850">
    <property type="entry name" value="Periplasmic binding protein-like II"/>
    <property type="match status" value="1"/>
</dbReference>
<dbReference type="InterPro" id="IPR006059">
    <property type="entry name" value="SBP"/>
</dbReference>
<dbReference type="Proteomes" id="UP000286931">
    <property type="component" value="Unassembled WGS sequence"/>
</dbReference>
<protein>
    <submittedName>
        <fullName evidence="2">Sugar ABC transporter substrate-binding protein</fullName>
    </submittedName>
</protein>
<dbReference type="PANTHER" id="PTHR43649">
    <property type="entry name" value="ARABINOSE-BINDING PROTEIN-RELATED"/>
    <property type="match status" value="1"/>
</dbReference>